<keyword evidence="4 9" id="KW-0812">Transmembrane</keyword>
<dbReference type="Ensembl" id="ENSRNOT00000040877.3">
    <property type="protein sequence ID" value="ENSRNOP00000041654.1"/>
    <property type="gene ID" value="ENSRNOG00000014564.8"/>
</dbReference>
<reference evidence="10" key="1">
    <citation type="submission" date="2003-06" db="EMBL/GenBank/DDBJ databases">
        <title>Liver regeneration after PH.</title>
        <authorList>
            <person name="Xu C.S."/>
            <person name="Li W.Q."/>
            <person name="Li Y.C."/>
            <person name="Yang K.J."/>
            <person name="Yan H.M."/>
            <person name="Chang C.F."/>
            <person name="Zhao L.F."/>
            <person name="Ma H."/>
            <person name="Wang L."/>
            <person name="Wang S.F."/>
            <person name="Han H.P."/>
            <person name="Wang G.P."/>
            <person name="Chai L.Q."/>
            <person name="Yuan J.Y."/>
            <person name="Shi J.B."/>
            <person name="Rahman S."/>
            <person name="Wang Q.N."/>
            <person name="Zhang J.B."/>
        </authorList>
    </citation>
    <scope>NUCLEOTIDE SEQUENCE</scope>
</reference>
<protein>
    <submittedName>
        <fullName evidence="10">Ac2-256</fullName>
    </submittedName>
    <submittedName>
        <fullName evidence="11">Yip1 domain family, member 5</fullName>
    </submittedName>
</protein>
<feature type="compositionally biased region" description="Basic and acidic residues" evidence="8">
    <location>
        <begin position="225"/>
        <end position="236"/>
    </location>
</feature>
<keyword evidence="14" id="KW-1267">Proteomics identification</keyword>
<dbReference type="OrthoDB" id="440385at2759"/>
<name>Q7TPI8_RAT</name>
<dbReference type="PANTHER" id="PTHR21236">
    <property type="entry name" value="GOLGI MEMBRANE PROTEIN YIP1"/>
    <property type="match status" value="1"/>
</dbReference>
<accession>Q7TPI8</accession>
<gene>
    <name evidence="11 13" type="primary">Yipf5</name>
</gene>
<evidence type="ECO:0007829" key="14">
    <source>
        <dbReference type="PeptideAtlas" id="Q7TPI8"/>
    </source>
</evidence>
<dbReference type="GeneTree" id="ENSGT00940000153168"/>
<evidence type="ECO:0000256" key="1">
    <source>
        <dbReference type="ARBA" id="ARBA00004141"/>
    </source>
</evidence>
<evidence type="ECO:0000256" key="5">
    <source>
        <dbReference type="ARBA" id="ARBA00022989"/>
    </source>
</evidence>
<dbReference type="ExpressionAtlas" id="Q7TPI8">
    <property type="expression patterns" value="baseline and differential"/>
</dbReference>
<comment type="similarity">
    <text evidence="3">Belongs to the YIP1 family.</text>
</comment>
<proteinExistence type="evidence at protein level"/>
<reference evidence="11" key="3">
    <citation type="submission" date="2025-05" db="UniProtKB">
        <authorList>
            <consortium name="Ensembl"/>
        </authorList>
    </citation>
    <scope>IDENTIFICATION</scope>
    <source>
        <strain evidence="11">Brown Norway</strain>
    </source>
</reference>
<evidence type="ECO:0000256" key="2">
    <source>
        <dbReference type="ARBA" id="ARBA00004394"/>
    </source>
</evidence>
<keyword evidence="7 9" id="KW-0472">Membrane</keyword>
<dbReference type="GO" id="GO:0000139">
    <property type="term" value="C:Golgi membrane"/>
    <property type="evidence" value="ECO:0007669"/>
    <property type="project" value="UniProtKB-SubCell"/>
</dbReference>
<organism evidence="10">
    <name type="scientific">Rattus norvegicus</name>
    <name type="common">Rat</name>
    <dbReference type="NCBI Taxonomy" id="10116"/>
    <lineage>
        <taxon>Eukaryota</taxon>
        <taxon>Metazoa</taxon>
        <taxon>Chordata</taxon>
        <taxon>Craniata</taxon>
        <taxon>Vertebrata</taxon>
        <taxon>Euteleostomi</taxon>
        <taxon>Mammalia</taxon>
        <taxon>Eutheria</taxon>
        <taxon>Euarchontoglires</taxon>
        <taxon>Glires</taxon>
        <taxon>Rodentia</taxon>
        <taxon>Myomorpha</taxon>
        <taxon>Muroidea</taxon>
        <taxon>Muridae</taxon>
        <taxon>Murinae</taxon>
        <taxon>Rattus</taxon>
    </lineage>
</organism>
<evidence type="ECO:0000256" key="8">
    <source>
        <dbReference type="SAM" id="MobiDB-lite"/>
    </source>
</evidence>
<reference evidence="11 12" key="2">
    <citation type="journal article" date="2004" name="Nature">
        <title>Genome sequence of the Brown Norway rat yields insights into mammalian evolution.</title>
        <authorList>
            <consortium name="Rat Genome Sequencing Project Consortium"/>
            <person name="Gibbs R.A."/>
            <person name="Weinstock G.M."/>
            <person name="Metzker M.L."/>
            <person name="Muzny D.M."/>
            <person name="Sodergren E.J."/>
            <person name="Scherer S."/>
            <person name="Scott G."/>
            <person name="Steffen D."/>
            <person name="Worley K.C."/>
            <person name="Burch P.E."/>
            <person name="Okwuonu G."/>
            <person name="Hines S."/>
            <person name="Lewis L."/>
            <person name="Deramo C."/>
            <person name="Delgado O."/>
            <person name="Dugan-Rocha S."/>
            <person name="Miner G."/>
            <person name="Morgan M."/>
            <person name="Hawes A."/>
            <person name="Gill R."/>
            <person name="Holt R.A."/>
            <person name="Adams M.D."/>
            <person name="Amanatides P.G."/>
            <person name="Baden-Tillson H."/>
            <person name="Barnstead M."/>
            <person name="Chin S."/>
            <person name="Evans C.A."/>
            <person name="Ferriera S."/>
            <person name="Fosler C."/>
            <person name="Glodek A."/>
            <person name="Gu Z."/>
            <person name="Jennings D."/>
            <person name="Kraft C.L."/>
            <person name="Nguyen T."/>
            <person name="Pfannkoch C.M."/>
            <person name="Sitter C."/>
            <person name="Sutton G.G."/>
            <person name="Venter J.C."/>
            <person name="Woodage T."/>
            <person name="Smith D."/>
            <person name="Lee H.-M."/>
            <person name="Gustafson E."/>
            <person name="Cahill P."/>
            <person name="Kana A."/>
            <person name="Doucette-Stamm L."/>
            <person name="Weinstock K."/>
            <person name="Fechtel K."/>
            <person name="Weiss R.B."/>
            <person name="Dunn D.M."/>
            <person name="Green E.D."/>
            <person name="Blakesley R.W."/>
            <person name="Bouffard G.G."/>
            <person name="De Jong P.J."/>
            <person name="Osoegawa K."/>
            <person name="Zhu B."/>
            <person name="Marra M."/>
            <person name="Schein J."/>
            <person name="Bosdet I."/>
            <person name="Fjell C."/>
            <person name="Jones S."/>
            <person name="Krzywinski M."/>
            <person name="Mathewson C."/>
            <person name="Siddiqui A."/>
            <person name="Wye N."/>
            <person name="McPherson J."/>
            <person name="Zhao S."/>
            <person name="Fraser C.M."/>
            <person name="Shetty J."/>
            <person name="Shatsman S."/>
            <person name="Geer K."/>
            <person name="Chen Y."/>
            <person name="Abramzon S."/>
            <person name="Nierman W.C."/>
            <person name="Havlak P.H."/>
            <person name="Chen R."/>
            <person name="Durbin K.J."/>
            <person name="Egan A."/>
            <person name="Ren Y."/>
            <person name="Song X.-Z."/>
            <person name="Li B."/>
            <person name="Liu Y."/>
            <person name="Qin X."/>
            <person name="Cawley S."/>
            <person name="Cooney A.J."/>
            <person name="D'Souza L.M."/>
            <person name="Martin K."/>
            <person name="Wu J.Q."/>
            <person name="Gonzalez-Garay M.L."/>
            <person name="Jackson A.R."/>
            <person name="Kalafus K.J."/>
            <person name="McLeod M.P."/>
            <person name="Milosavljevic A."/>
            <person name="Virk D."/>
            <person name="Volkov A."/>
            <person name="Wheeler D.A."/>
            <person name="Zhang Z."/>
            <person name="Bailey J.A."/>
            <person name="Eichler E.E."/>
            <person name="Tuzun E."/>
            <person name="Birney E."/>
            <person name="Mongin E."/>
            <person name="Ureta-Vidal A."/>
            <person name="Woodwark C."/>
            <person name="Zdobnov E."/>
            <person name="Bork P."/>
            <person name="Suyama M."/>
            <person name="Torrents D."/>
            <person name="Alexandersson M."/>
            <person name="Trask B.J."/>
            <person name="Young J.M."/>
            <person name="Huang H."/>
            <person name="Wang H."/>
            <person name="Xing H."/>
            <person name="Daniels S."/>
            <person name="Gietzen D."/>
            <person name="Schmidt J."/>
            <person name="Stevens K."/>
            <person name="Vitt U."/>
            <person name="Wingrove J."/>
            <person name="Camara F."/>
            <person name="Mar Alba M."/>
            <person name="Abril J.F."/>
            <person name="Guigo R."/>
            <person name="Smit A."/>
            <person name="Dubchak I."/>
            <person name="Rubin E.M."/>
            <person name="Couronne O."/>
            <person name="Poliakov A."/>
            <person name="Huebner N."/>
            <person name="Ganten D."/>
            <person name="Goesele C."/>
            <person name="Hummel O."/>
            <person name="Kreitler T."/>
            <person name="Lee Y.-A."/>
            <person name="Monti J."/>
            <person name="Schulz H."/>
            <person name="Zimdahl H."/>
            <person name="Himmelbauer H."/>
            <person name="Lehrach H."/>
            <person name="Jacob H.J."/>
            <person name="Bromberg S."/>
            <person name="Gullings-Handley J."/>
            <person name="Jensen-Seaman M.I."/>
            <person name="Kwitek A.E."/>
            <person name="Lazar J."/>
            <person name="Pasko D."/>
            <person name="Tonellato P.J."/>
            <person name="Twigger S."/>
            <person name="Ponting C.P."/>
            <person name="Duarte J.M."/>
            <person name="Rice S."/>
            <person name="Goodstadt L."/>
            <person name="Beatson S.A."/>
            <person name="Emes R.D."/>
            <person name="Winter E.E."/>
            <person name="Webber C."/>
            <person name="Brandt P."/>
            <person name="Nyakatura G."/>
            <person name="Adetobi M."/>
            <person name="Chiaromonte F."/>
            <person name="Elnitski L."/>
            <person name="Eswara P."/>
            <person name="Hardison R.C."/>
            <person name="Hou M."/>
            <person name="Kolbe D."/>
            <person name="Makova K."/>
            <person name="Miller W."/>
            <person name="Nekrutenko A."/>
            <person name="Riemer C."/>
            <person name="Schwartz S."/>
            <person name="Taylor J."/>
            <person name="Yang S."/>
            <person name="Zhang Y."/>
            <person name="Lindpaintner K."/>
            <person name="Andrews T.D."/>
            <person name="Caccamo M."/>
            <person name="Clamp M."/>
            <person name="Clarke L."/>
            <person name="Curwen V."/>
            <person name="Durbin R.M."/>
            <person name="Eyras E."/>
            <person name="Searle S.M."/>
            <person name="Cooper G.M."/>
            <person name="Batzoglou S."/>
            <person name="Brudno M."/>
            <person name="Sidow A."/>
            <person name="Stone E.A."/>
            <person name="Payseur B.A."/>
            <person name="Bourque G."/>
            <person name="Lopez-Otin C."/>
            <person name="Puente X.S."/>
            <person name="Chakrabarti K."/>
            <person name="Chatterji S."/>
            <person name="Dewey C."/>
            <person name="Pachter L."/>
            <person name="Bray N."/>
            <person name="Yap V.B."/>
            <person name="Caspi A."/>
            <person name="Tesler G."/>
            <person name="Pevzner P.A."/>
            <person name="Haussler D."/>
            <person name="Roskin K.M."/>
            <person name="Baertsch R."/>
            <person name="Clawson H."/>
            <person name="Furey T.S."/>
            <person name="Hinrichs A.S."/>
            <person name="Karolchik D."/>
            <person name="Kent W.J."/>
            <person name="Rosenbloom K.R."/>
            <person name="Trumbower H."/>
            <person name="Weirauch M."/>
            <person name="Cooper D.N."/>
            <person name="Stenson P.D."/>
            <person name="Ma B."/>
            <person name="Brent M."/>
            <person name="Arumugam M."/>
            <person name="Shteynberg D."/>
            <person name="Copley R.R."/>
            <person name="Taylor M.S."/>
            <person name="Riethman H."/>
            <person name="Mudunuri U."/>
            <person name="Peterson J."/>
            <person name="Guyer M."/>
            <person name="Felsenfeld A."/>
            <person name="Old S."/>
            <person name="Mockrin S."/>
            <person name="Collins F.S."/>
        </authorList>
    </citation>
    <scope>NUCLEOTIDE SEQUENCE [LARGE SCALE GENOMIC DNA]</scope>
    <source>
        <strain evidence="11 12">Brown Norway</strain>
    </source>
</reference>
<dbReference type="AlphaFoldDB" id="Q7TPI8"/>
<dbReference type="InterPro" id="IPR045231">
    <property type="entry name" value="Yip1/4-like"/>
</dbReference>
<evidence type="ECO:0000256" key="4">
    <source>
        <dbReference type="ARBA" id="ARBA00022692"/>
    </source>
</evidence>
<dbReference type="RGD" id="1359165">
    <property type="gene designation" value="Yipf5"/>
</dbReference>
<sequence>MTVLQQKNQESGSCLGHKCGCLSSPELVLQSSRISGELQVFSLCWNAEEGFNSSHSDGINELARESEGKEGKSQAFFFPVFLFRLPLRVVFVGAFLQQPDSQCWFYESTGTADPVMLATHYSELSTDSKKRKQSFTNLLGGSWGLDGLVQEQRPLAITQDKITAAAQDDISLQLSEAEASHDSTACNLSAGKADLGPRLELADQPAELKPGSRFGTSGIDIIDGDPLRRDRKDNSKERHGGYFENIEWCKKGNIMLQKNSLQNINWPLKRLCTRFPCSTVAGSIFPVPYWFVTGRISQDDHLNRATAGSGTEFGGLLRAAGAAAAAAAGAFGECPGLMLPFRLLAAVVRIGYRFCLRLSSPQVPRVFSDLSSPPPPQDHGLWLQKSFPSEGIWLITEPQTNQVGPWESFEMSGFDNLNSGFYQTSYSIDEQSQQSYDYGGSGGPYSKQYAGCEYSQQGRFVPPDMMQPQQTYTGQIYQPTQAYPPPTPQTFYGDSFEEEPPLLEELGINFDHIWQKTLTVLHPLRASDGSIMNETDLAGPVVFCLAFGATLLLAGKIQFGYVYGISAIGCLGMFCLLNLMSMTVQLYHLEAFGLVADMISKYIGSCGEWNAGMFKWREALKAVEPPKNAKCWPFSQGGSPSANNAEAGKQLEGTN</sequence>
<evidence type="ECO:0000313" key="13">
    <source>
        <dbReference type="RGD" id="1359165"/>
    </source>
</evidence>
<dbReference type="GO" id="GO:0006888">
    <property type="term" value="P:endoplasmic reticulum to Golgi vesicle-mediated transport"/>
    <property type="evidence" value="ECO:0007669"/>
    <property type="project" value="InterPro"/>
</dbReference>
<dbReference type="Proteomes" id="UP000002494">
    <property type="component" value="Chromosome 18"/>
</dbReference>
<evidence type="ECO:0000256" key="6">
    <source>
        <dbReference type="ARBA" id="ARBA00023034"/>
    </source>
</evidence>
<dbReference type="Bgee" id="ENSRNOG00000014564">
    <property type="expression patterns" value="Expressed in pancreas and 20 other cell types or tissues"/>
</dbReference>
<evidence type="ECO:0000256" key="7">
    <source>
        <dbReference type="ARBA" id="ARBA00023136"/>
    </source>
</evidence>
<dbReference type="PANTHER" id="PTHR21236:SF6">
    <property type="entry name" value="PROTEIN YIPF5"/>
    <property type="match status" value="1"/>
</dbReference>
<keyword evidence="6" id="KW-0333">Golgi apparatus</keyword>
<comment type="subcellular location">
    <subcellularLocation>
        <location evidence="2">Golgi apparatus membrane</location>
    </subcellularLocation>
    <subcellularLocation>
        <location evidence="1">Membrane</location>
        <topology evidence="1">Multi-pass membrane protein</topology>
    </subcellularLocation>
</comment>
<evidence type="ECO:0000256" key="9">
    <source>
        <dbReference type="SAM" id="Phobius"/>
    </source>
</evidence>
<evidence type="ECO:0000313" key="10">
    <source>
        <dbReference type="EMBL" id="AAP86279.1"/>
    </source>
</evidence>
<evidence type="ECO:0000256" key="3">
    <source>
        <dbReference type="ARBA" id="ARBA00010596"/>
    </source>
</evidence>
<dbReference type="HOGENOM" id="CLU_418531_0_0_1"/>
<keyword evidence="12" id="KW-1185">Reference proteome</keyword>
<evidence type="ECO:0000313" key="11">
    <source>
        <dbReference type="Ensembl" id="ENSRNOP00000041654.1"/>
    </source>
</evidence>
<feature type="region of interest" description="Disordered" evidence="8">
    <location>
        <begin position="633"/>
        <end position="655"/>
    </location>
</feature>
<feature type="transmembrane region" description="Helical" evidence="9">
    <location>
        <begin position="561"/>
        <end position="580"/>
    </location>
</feature>
<keyword evidence="5 9" id="KW-1133">Transmembrane helix</keyword>
<evidence type="ECO:0000313" key="12">
    <source>
        <dbReference type="Proteomes" id="UP000002494"/>
    </source>
</evidence>
<feature type="region of interest" description="Disordered" evidence="8">
    <location>
        <begin position="208"/>
        <end position="236"/>
    </location>
</feature>
<dbReference type="EMBL" id="AY321347">
    <property type="protein sequence ID" value="AAP86279.1"/>
    <property type="molecule type" value="mRNA"/>
</dbReference>